<proteinExistence type="predicted"/>
<gene>
    <name evidence="2" type="ORF">EVC62_07635</name>
</gene>
<dbReference type="RefSeq" id="WP_282236051.1">
    <property type="nucleotide sequence ID" value="NZ_CP035631.1"/>
</dbReference>
<dbReference type="PANTHER" id="PTHR44086">
    <property type="entry name" value="THIOSULFATE SULFURTRANSFERASE RDL2, MITOCHONDRIAL-RELATED"/>
    <property type="match status" value="1"/>
</dbReference>
<dbReference type="InterPro" id="IPR001763">
    <property type="entry name" value="Rhodanese-like_dom"/>
</dbReference>
<feature type="domain" description="Rhodanese" evidence="1">
    <location>
        <begin position="140"/>
        <end position="232"/>
    </location>
</feature>
<reference evidence="2 3" key="1">
    <citation type="submission" date="2019-01" db="EMBL/GenBank/DDBJ databases">
        <title>Genome sequence of Salinicola endophyticus REST5.</title>
        <authorList>
            <person name="Nascimento F.X."/>
        </authorList>
    </citation>
    <scope>NUCLEOTIDE SEQUENCE [LARGE SCALE GENOMIC DNA]</scope>
    <source>
        <strain evidence="2 3">REST5</strain>
    </source>
</reference>
<evidence type="ECO:0000259" key="1">
    <source>
        <dbReference type="PROSITE" id="PS50206"/>
    </source>
</evidence>
<feature type="domain" description="Rhodanese" evidence="1">
    <location>
        <begin position="276"/>
        <end position="361"/>
    </location>
</feature>
<feature type="domain" description="Rhodanese" evidence="1">
    <location>
        <begin position="382"/>
        <end position="469"/>
    </location>
</feature>
<evidence type="ECO:0000313" key="3">
    <source>
        <dbReference type="Proteomes" id="UP001321526"/>
    </source>
</evidence>
<dbReference type="PANTHER" id="PTHR44086:SF10">
    <property type="entry name" value="THIOSULFATE SULFURTRANSFERASE_RHODANESE-LIKE DOMAIN-CONTAINING PROTEIN 3"/>
    <property type="match status" value="1"/>
</dbReference>
<keyword evidence="3" id="KW-1185">Reference proteome</keyword>
<organism evidence="2 3">
    <name type="scientific">Salinicola endophyticus</name>
    <dbReference type="NCBI Taxonomy" id="1949083"/>
    <lineage>
        <taxon>Bacteria</taxon>
        <taxon>Pseudomonadati</taxon>
        <taxon>Pseudomonadota</taxon>
        <taxon>Gammaproteobacteria</taxon>
        <taxon>Oceanospirillales</taxon>
        <taxon>Halomonadaceae</taxon>
        <taxon>Salinicola</taxon>
    </lineage>
</organism>
<dbReference type="Proteomes" id="UP001321526">
    <property type="component" value="Chromosome"/>
</dbReference>
<sequence>MSTISPAALKARLGTAGAELAFLDVREFGEYGMSHPFHVVNLPLSRLEAGITRLVPRLAAPIVVMDRADEGRARHAQQRLSALGYRDVAVLAGGIEGWTEAGFGCFAGVNVVSKTFGELAHERFHTPVIDAETLAAKQARHEPLHIFDGRPLTEYHKMNIPGSVCCPNGELARRLPALLDGDRETPVVINCAGRTRSIVGAQTLRWLGVDNPVYALENGTQGWRLAGLELEYGSQRRYPARAPVDERWAQAAQTTATAHGARAIDTACLNDWLADETRTTYLFDVRTAEEYHDDGHPEAVHAPGGQLIQATDHWVGVYRARIVLLDDDACRAPMVAAWLALMGHEVAWLEGGRRGWGEIAVAEGRGVAEVTPDVPTLEVAAALDSAQLLDLQPGMAYRQAHLRGARWVNRALLETQLADLDPGVHTVLVGDAGAVACLLPDLKMRGFHRVKWLPLALDTWRSQGIDLVSTPESPADAECIDYLFFVHDRHDGNLEASRRYLAWETGLLAQLDAEERATFAI</sequence>
<name>A0ABY8FEZ2_9GAMM</name>
<dbReference type="Gene3D" id="3.40.250.10">
    <property type="entry name" value="Rhodanese-like domain"/>
    <property type="match status" value="4"/>
</dbReference>
<dbReference type="PROSITE" id="PS50206">
    <property type="entry name" value="RHODANESE_3"/>
    <property type="match status" value="4"/>
</dbReference>
<feature type="domain" description="Rhodanese" evidence="1">
    <location>
        <begin position="16"/>
        <end position="107"/>
    </location>
</feature>
<dbReference type="Pfam" id="PF00581">
    <property type="entry name" value="Rhodanese"/>
    <property type="match status" value="3"/>
</dbReference>
<protein>
    <submittedName>
        <fullName evidence="2">Sulfurtransferase</fullName>
    </submittedName>
</protein>
<dbReference type="SMART" id="SM00450">
    <property type="entry name" value="RHOD"/>
    <property type="match status" value="4"/>
</dbReference>
<accession>A0ABY8FEZ2</accession>
<dbReference type="SUPFAM" id="SSF52821">
    <property type="entry name" value="Rhodanese/Cell cycle control phosphatase"/>
    <property type="match status" value="4"/>
</dbReference>
<dbReference type="EMBL" id="CP035631">
    <property type="protein sequence ID" value="WFF41388.1"/>
    <property type="molecule type" value="Genomic_DNA"/>
</dbReference>
<dbReference type="InterPro" id="IPR036873">
    <property type="entry name" value="Rhodanese-like_dom_sf"/>
</dbReference>
<evidence type="ECO:0000313" key="2">
    <source>
        <dbReference type="EMBL" id="WFF41388.1"/>
    </source>
</evidence>